<dbReference type="SUPFAM" id="SSF63520">
    <property type="entry name" value="PTS-regulatory domain, PRD"/>
    <property type="match status" value="1"/>
</dbReference>
<dbReference type="InterPro" id="IPR007737">
    <property type="entry name" value="Mga_HTH"/>
</dbReference>
<keyword evidence="16" id="KW-1185">Reference proteome</keyword>
<dbReference type="PROSITE" id="PS51372">
    <property type="entry name" value="PRD_2"/>
    <property type="match status" value="1"/>
</dbReference>
<dbReference type="InterPro" id="IPR016152">
    <property type="entry name" value="PTrfase/Anion_transptr"/>
</dbReference>
<protein>
    <recommendedName>
        <fullName evidence="10">Ascorbate-specific PTS system EIIA component</fullName>
    </recommendedName>
    <alternativeName>
        <fullName evidence="11">Ascorbate-specific phosphotransferase enzyme IIA component</fullName>
    </alternativeName>
</protein>
<name>A0ABU0E210_9FIRM</name>
<dbReference type="InterPro" id="IPR036095">
    <property type="entry name" value="PTS_EIIB-like_sf"/>
</dbReference>
<keyword evidence="7" id="KW-0418">Kinase</keyword>
<evidence type="ECO:0000256" key="1">
    <source>
        <dbReference type="ARBA" id="ARBA00004496"/>
    </source>
</evidence>
<dbReference type="PROSITE" id="PS51094">
    <property type="entry name" value="PTS_EIIA_TYPE_2"/>
    <property type="match status" value="1"/>
</dbReference>
<dbReference type="EMBL" id="JAUSUR010000002">
    <property type="protein sequence ID" value="MDQ0360756.1"/>
    <property type="molecule type" value="Genomic_DNA"/>
</dbReference>
<dbReference type="InterPro" id="IPR051351">
    <property type="entry name" value="Ascorbate-PTS_EIIA_comp"/>
</dbReference>
<evidence type="ECO:0000259" key="13">
    <source>
        <dbReference type="PROSITE" id="PS51099"/>
    </source>
</evidence>
<keyword evidence="4" id="KW-0597">Phosphoprotein</keyword>
<dbReference type="InterPro" id="IPR013011">
    <property type="entry name" value="PTS_EIIB_2"/>
</dbReference>
<dbReference type="Gene3D" id="1.10.1790.10">
    <property type="entry name" value="PRD domain"/>
    <property type="match status" value="1"/>
</dbReference>
<evidence type="ECO:0000313" key="16">
    <source>
        <dbReference type="Proteomes" id="UP001230220"/>
    </source>
</evidence>
<dbReference type="PROSITE" id="PS51099">
    <property type="entry name" value="PTS_EIIB_TYPE_2"/>
    <property type="match status" value="1"/>
</dbReference>
<keyword evidence="6" id="KW-0598">Phosphotransferase system</keyword>
<comment type="caution">
    <text evidence="15">The sequence shown here is derived from an EMBL/GenBank/DDBJ whole genome shotgun (WGS) entry which is preliminary data.</text>
</comment>
<accession>A0ABU0E210</accession>
<evidence type="ECO:0000256" key="10">
    <source>
        <dbReference type="ARBA" id="ARBA00041175"/>
    </source>
</evidence>
<evidence type="ECO:0000256" key="3">
    <source>
        <dbReference type="ARBA" id="ARBA00022490"/>
    </source>
</evidence>
<evidence type="ECO:0000256" key="11">
    <source>
        <dbReference type="ARBA" id="ARBA00042072"/>
    </source>
</evidence>
<dbReference type="PANTHER" id="PTHR36203:SF1">
    <property type="entry name" value="ASCORBATE-SPECIFIC PTS SYSTEM EIIA COMPONENT"/>
    <property type="match status" value="1"/>
</dbReference>
<keyword evidence="5" id="KW-0808">Transferase</keyword>
<dbReference type="SUPFAM" id="SSF55804">
    <property type="entry name" value="Phoshotransferase/anion transport protein"/>
    <property type="match status" value="1"/>
</dbReference>
<evidence type="ECO:0000256" key="2">
    <source>
        <dbReference type="ARBA" id="ARBA00022448"/>
    </source>
</evidence>
<dbReference type="Pfam" id="PF00874">
    <property type="entry name" value="PRD"/>
    <property type="match status" value="1"/>
</dbReference>
<evidence type="ECO:0000313" key="15">
    <source>
        <dbReference type="EMBL" id="MDQ0360756.1"/>
    </source>
</evidence>
<evidence type="ECO:0000259" key="12">
    <source>
        <dbReference type="PROSITE" id="PS51094"/>
    </source>
</evidence>
<dbReference type="RefSeq" id="WP_307406893.1">
    <property type="nucleotide sequence ID" value="NZ_JAUSUR010000002.1"/>
</dbReference>
<feature type="domain" description="PTS EIIB type-2" evidence="13">
    <location>
        <begin position="404"/>
        <end position="491"/>
    </location>
</feature>
<dbReference type="Proteomes" id="UP001230220">
    <property type="component" value="Unassembled WGS sequence"/>
</dbReference>
<dbReference type="CDD" id="cd05568">
    <property type="entry name" value="PTS_IIB_bgl_like"/>
    <property type="match status" value="1"/>
</dbReference>
<evidence type="ECO:0000256" key="9">
    <source>
        <dbReference type="ARBA" id="ARBA00037387"/>
    </source>
</evidence>
<keyword evidence="2" id="KW-0813">Transport</keyword>
<gene>
    <name evidence="15" type="ORF">J2S15_001501</name>
</gene>
<reference evidence="15 16" key="1">
    <citation type="submission" date="2023-07" db="EMBL/GenBank/DDBJ databases">
        <title>Genomic Encyclopedia of Type Strains, Phase IV (KMG-IV): sequencing the most valuable type-strain genomes for metagenomic binning, comparative biology and taxonomic classification.</title>
        <authorList>
            <person name="Goeker M."/>
        </authorList>
    </citation>
    <scope>NUCLEOTIDE SEQUENCE [LARGE SCALE GENOMIC DNA]</scope>
    <source>
        <strain evidence="15 16">DSM 16784</strain>
    </source>
</reference>
<dbReference type="Pfam" id="PF00359">
    <property type="entry name" value="PTS_EIIA_2"/>
    <property type="match status" value="1"/>
</dbReference>
<proteinExistence type="predicted"/>
<dbReference type="Gene3D" id="3.40.930.10">
    <property type="entry name" value="Mannitol-specific EII, Chain A"/>
    <property type="match status" value="1"/>
</dbReference>
<comment type="subcellular location">
    <subcellularLocation>
        <location evidence="1">Cytoplasm</location>
    </subcellularLocation>
</comment>
<sequence>MTFLDERSRKVLIHIVDNPAATGKELEQLLSLSRKQLSYTLDKVNDYLIGNGYTKIERQKTGKFTIPATVIEEFKTDQFTFEEASYIYSDKERLDLIVLILLCHQDELSTYDFTIELGISKNTFLSDLKKLHTYIHTNYGVSVLYSRKDGYNLIGSEYAKRELLIASIRKVLNMPNGSDVIKKICKIDVAELDEIHNDISEIEKKLQIQFTDERLKELPYILCLVIRRVHSGQLLDTIPEAFQHIIGTKEYSVTASLSNKYQIENQLERMFISAQIQISNIHYLKADEYKMEKKLMKAANEMITNFEDISCIQIKEREQLLEAVLQHCKPAFYRMKYNYHIENSILDMVLPQHSYLHEMVRKSSKPFAQLVGHEIVDDELVYLTVLFGAWLRKEGVLDIVEEKKRAVVVCTNGISVSNFLYVTLTELFPEIDFLTCLSIRGFQDFKEDYELVFSTVRLESEKTQFLVTPFLNEYSKQSFREKVLQEIEGVNLHRIQISSIVNIVEESATIHDKDQLIKDLKQYLSKEPNTKKEESILQRKREGILLSDLLNEKTIQISDKETDWKDAIRIASKPLLENKDIEERYVDKMITSICEEQPFIMIAEGVIIAHAGIDDGVNNVSMGILRMPSKISIHGYMNADIIVVLGTPDRTEHLTALYKFIEVTESNEKMRAIRQAKKVDEIVQVIRK</sequence>
<dbReference type="Pfam" id="PF05043">
    <property type="entry name" value="Mga"/>
    <property type="match status" value="1"/>
</dbReference>
<dbReference type="InterPro" id="IPR002178">
    <property type="entry name" value="PTS_EIIA_type-2_dom"/>
</dbReference>
<keyword evidence="8" id="KW-0010">Activator</keyword>
<feature type="domain" description="PRD" evidence="14">
    <location>
        <begin position="290"/>
        <end position="397"/>
    </location>
</feature>
<comment type="function">
    <text evidence="9">The phosphoenolpyruvate-dependent sugar phosphotransferase system (sugar PTS), a major carbohydrate active transport system, catalyzes the phosphorylation of incoming sugar substrates concomitantly with their translocation across the cell membrane. The enzyme II UlaABC PTS system is involved in ascorbate transport.</text>
</comment>
<evidence type="ECO:0000259" key="14">
    <source>
        <dbReference type="PROSITE" id="PS51372"/>
    </source>
</evidence>
<evidence type="ECO:0000256" key="6">
    <source>
        <dbReference type="ARBA" id="ARBA00022683"/>
    </source>
</evidence>
<feature type="domain" description="PTS EIIA type-2" evidence="12">
    <location>
        <begin position="548"/>
        <end position="688"/>
    </location>
</feature>
<dbReference type="PANTHER" id="PTHR36203">
    <property type="entry name" value="ASCORBATE-SPECIFIC PTS SYSTEM EIIA COMPONENT"/>
    <property type="match status" value="1"/>
</dbReference>
<dbReference type="SUPFAM" id="SSF52794">
    <property type="entry name" value="PTS system IIB component-like"/>
    <property type="match status" value="1"/>
</dbReference>
<dbReference type="InterPro" id="IPR011608">
    <property type="entry name" value="PRD"/>
</dbReference>
<evidence type="ECO:0000256" key="4">
    <source>
        <dbReference type="ARBA" id="ARBA00022553"/>
    </source>
</evidence>
<evidence type="ECO:0000256" key="8">
    <source>
        <dbReference type="ARBA" id="ARBA00023159"/>
    </source>
</evidence>
<evidence type="ECO:0000256" key="5">
    <source>
        <dbReference type="ARBA" id="ARBA00022679"/>
    </source>
</evidence>
<dbReference type="InterPro" id="IPR036634">
    <property type="entry name" value="PRD_sf"/>
</dbReference>
<keyword evidence="3" id="KW-0963">Cytoplasm</keyword>
<organism evidence="15 16">
    <name type="scientific">Breznakia pachnodae</name>
    <dbReference type="NCBI Taxonomy" id="265178"/>
    <lineage>
        <taxon>Bacteria</taxon>
        <taxon>Bacillati</taxon>
        <taxon>Bacillota</taxon>
        <taxon>Erysipelotrichia</taxon>
        <taxon>Erysipelotrichales</taxon>
        <taxon>Erysipelotrichaceae</taxon>
        <taxon>Breznakia</taxon>
    </lineage>
</organism>
<evidence type="ECO:0000256" key="7">
    <source>
        <dbReference type="ARBA" id="ARBA00022777"/>
    </source>
</evidence>